<feature type="transmembrane region" description="Helical" evidence="10">
    <location>
        <begin position="107"/>
        <end position="132"/>
    </location>
</feature>
<dbReference type="InterPro" id="IPR038354">
    <property type="entry name" value="VKOR_sf"/>
</dbReference>
<dbReference type="PANTHER" id="PTHR34573">
    <property type="entry name" value="VKC DOMAIN-CONTAINING PROTEIN"/>
    <property type="match status" value="1"/>
</dbReference>
<gene>
    <name evidence="12" type="ORF">A3B13_01760</name>
</gene>
<dbReference type="PANTHER" id="PTHR34573:SF1">
    <property type="entry name" value="VITAMIN K EPOXIDE REDUCTASE DOMAIN-CONTAINING PROTEIN"/>
    <property type="match status" value="1"/>
</dbReference>
<dbReference type="EMBL" id="MHKZ01000019">
    <property type="protein sequence ID" value="OGZ00516.1"/>
    <property type="molecule type" value="Genomic_DNA"/>
</dbReference>
<evidence type="ECO:0000259" key="11">
    <source>
        <dbReference type="SMART" id="SM00756"/>
    </source>
</evidence>
<dbReference type="CDD" id="cd12916">
    <property type="entry name" value="VKOR_1"/>
    <property type="match status" value="1"/>
</dbReference>
<keyword evidence="8" id="KW-1015">Disulfide bond</keyword>
<dbReference type="AlphaFoldDB" id="A0A1G2CGK2"/>
<dbReference type="Gene3D" id="1.20.1440.130">
    <property type="entry name" value="VKOR domain"/>
    <property type="match status" value="1"/>
</dbReference>
<accession>A0A1G2CGK2</accession>
<evidence type="ECO:0000256" key="9">
    <source>
        <dbReference type="ARBA" id="ARBA00023284"/>
    </source>
</evidence>
<keyword evidence="3 10" id="KW-0812">Transmembrane</keyword>
<keyword evidence="9" id="KW-0676">Redox-active center</keyword>
<name>A0A1G2CGK2_9BACT</name>
<dbReference type="STRING" id="1798649.A3B13_01760"/>
<sequence>MNLSSAKKGILNLFSVNEKYLSGAFARRTALFFAFLGLLGFIIALYLTVEHYRGLSVNCIVLSGCDKVLSSSYSEMFGVPLALIGSIYYFFIFSASLFFLFRHSKKFLMAALLVTPVGFLASVWFVVLQFFIIKSICFYCMVSAFLSTTLFLAAGFVLFKLKSKAGKNL</sequence>
<comment type="subcellular location">
    <subcellularLocation>
        <location evidence="1">Membrane</location>
        <topology evidence="1">Multi-pass membrane protein</topology>
    </subcellularLocation>
</comment>
<proteinExistence type="inferred from homology"/>
<keyword evidence="5 10" id="KW-1133">Transmembrane helix</keyword>
<evidence type="ECO:0000313" key="13">
    <source>
        <dbReference type="Proteomes" id="UP000176287"/>
    </source>
</evidence>
<organism evidence="12 13">
    <name type="scientific">Candidatus Liptonbacteria bacterium RIFCSPLOWO2_01_FULL_45_15</name>
    <dbReference type="NCBI Taxonomy" id="1798649"/>
    <lineage>
        <taxon>Bacteria</taxon>
        <taxon>Candidatus Liptoniibacteriota</taxon>
    </lineage>
</organism>
<keyword evidence="7 10" id="KW-0472">Membrane</keyword>
<dbReference type="GO" id="GO:0016020">
    <property type="term" value="C:membrane"/>
    <property type="evidence" value="ECO:0007669"/>
    <property type="project" value="UniProtKB-SubCell"/>
</dbReference>
<reference evidence="12 13" key="1">
    <citation type="journal article" date="2016" name="Nat. Commun.">
        <title>Thousands of microbial genomes shed light on interconnected biogeochemical processes in an aquifer system.</title>
        <authorList>
            <person name="Anantharaman K."/>
            <person name="Brown C.T."/>
            <person name="Hug L.A."/>
            <person name="Sharon I."/>
            <person name="Castelle C.J."/>
            <person name="Probst A.J."/>
            <person name="Thomas B.C."/>
            <person name="Singh A."/>
            <person name="Wilkins M.J."/>
            <person name="Karaoz U."/>
            <person name="Brodie E.L."/>
            <person name="Williams K.H."/>
            <person name="Hubbard S.S."/>
            <person name="Banfield J.F."/>
        </authorList>
    </citation>
    <scope>NUCLEOTIDE SEQUENCE [LARGE SCALE GENOMIC DNA]</scope>
</reference>
<feature type="domain" description="Vitamin K epoxide reductase" evidence="11">
    <location>
        <begin position="26"/>
        <end position="158"/>
    </location>
</feature>
<feature type="transmembrane region" description="Helical" evidence="10">
    <location>
        <begin position="77"/>
        <end position="100"/>
    </location>
</feature>
<evidence type="ECO:0000256" key="5">
    <source>
        <dbReference type="ARBA" id="ARBA00022989"/>
    </source>
</evidence>
<evidence type="ECO:0000256" key="1">
    <source>
        <dbReference type="ARBA" id="ARBA00004141"/>
    </source>
</evidence>
<feature type="transmembrane region" description="Helical" evidence="10">
    <location>
        <begin position="138"/>
        <end position="159"/>
    </location>
</feature>
<dbReference type="InterPro" id="IPR044698">
    <property type="entry name" value="VKOR/LTO1"/>
</dbReference>
<comment type="similarity">
    <text evidence="2">Belongs to the VKOR family.</text>
</comment>
<evidence type="ECO:0000256" key="3">
    <source>
        <dbReference type="ARBA" id="ARBA00022692"/>
    </source>
</evidence>
<keyword evidence="4" id="KW-0874">Quinone</keyword>
<dbReference type="InterPro" id="IPR012932">
    <property type="entry name" value="VKOR"/>
</dbReference>
<dbReference type="SMART" id="SM00756">
    <property type="entry name" value="VKc"/>
    <property type="match status" value="1"/>
</dbReference>
<evidence type="ECO:0000256" key="8">
    <source>
        <dbReference type="ARBA" id="ARBA00023157"/>
    </source>
</evidence>
<dbReference type="Pfam" id="PF07884">
    <property type="entry name" value="VKOR"/>
    <property type="match status" value="1"/>
</dbReference>
<dbReference type="GO" id="GO:0016491">
    <property type="term" value="F:oxidoreductase activity"/>
    <property type="evidence" value="ECO:0007669"/>
    <property type="project" value="UniProtKB-KW"/>
</dbReference>
<evidence type="ECO:0000256" key="6">
    <source>
        <dbReference type="ARBA" id="ARBA00023002"/>
    </source>
</evidence>
<comment type="caution">
    <text evidence="12">The sequence shown here is derived from an EMBL/GenBank/DDBJ whole genome shotgun (WGS) entry which is preliminary data.</text>
</comment>
<evidence type="ECO:0000256" key="4">
    <source>
        <dbReference type="ARBA" id="ARBA00022719"/>
    </source>
</evidence>
<keyword evidence="6" id="KW-0560">Oxidoreductase</keyword>
<dbReference type="Proteomes" id="UP000176287">
    <property type="component" value="Unassembled WGS sequence"/>
</dbReference>
<evidence type="ECO:0000313" key="12">
    <source>
        <dbReference type="EMBL" id="OGZ00516.1"/>
    </source>
</evidence>
<evidence type="ECO:0000256" key="2">
    <source>
        <dbReference type="ARBA" id="ARBA00006214"/>
    </source>
</evidence>
<dbReference type="GO" id="GO:0048038">
    <property type="term" value="F:quinone binding"/>
    <property type="evidence" value="ECO:0007669"/>
    <property type="project" value="UniProtKB-KW"/>
</dbReference>
<feature type="transmembrane region" description="Helical" evidence="10">
    <location>
        <begin position="29"/>
        <end position="49"/>
    </location>
</feature>
<evidence type="ECO:0000256" key="7">
    <source>
        <dbReference type="ARBA" id="ARBA00023136"/>
    </source>
</evidence>
<evidence type="ECO:0000256" key="10">
    <source>
        <dbReference type="SAM" id="Phobius"/>
    </source>
</evidence>
<protein>
    <recommendedName>
        <fullName evidence="11">Vitamin K epoxide reductase domain-containing protein</fullName>
    </recommendedName>
</protein>